<reference evidence="2" key="1">
    <citation type="submission" date="2022-06" db="EMBL/GenBank/DDBJ databases">
        <title>Genomic Encyclopedia of Archaeal and Bacterial Type Strains, Phase II (KMG-II): from individual species to whole genera.</title>
        <authorList>
            <person name="Goeker M."/>
        </authorList>
    </citation>
    <scope>NUCLEOTIDE SEQUENCE</scope>
    <source>
        <strain evidence="2">DSM 43935</strain>
    </source>
</reference>
<dbReference type="AlphaFoldDB" id="A0AAE3KE02"/>
<dbReference type="Pfam" id="PF13472">
    <property type="entry name" value="Lipase_GDSL_2"/>
    <property type="match status" value="1"/>
</dbReference>
<keyword evidence="3" id="KW-1185">Reference proteome</keyword>
<dbReference type="InterPro" id="IPR036514">
    <property type="entry name" value="SGNH_hydro_sf"/>
</dbReference>
<evidence type="ECO:0000259" key="1">
    <source>
        <dbReference type="Pfam" id="PF13472"/>
    </source>
</evidence>
<dbReference type="CDD" id="cd01832">
    <property type="entry name" value="SGNH_hydrolase_like_1"/>
    <property type="match status" value="1"/>
</dbReference>
<protein>
    <submittedName>
        <fullName evidence="2">Lysophospholipase L1</fullName>
    </submittedName>
</protein>
<dbReference type="Proteomes" id="UP001206128">
    <property type="component" value="Unassembled WGS sequence"/>
</dbReference>
<accession>A0AAE3KE02</accession>
<dbReference type="InterPro" id="IPR013830">
    <property type="entry name" value="SGNH_hydro"/>
</dbReference>
<gene>
    <name evidence="2" type="ORF">LX83_001576</name>
</gene>
<proteinExistence type="predicted"/>
<dbReference type="PANTHER" id="PTHR43784">
    <property type="entry name" value="GDSL-LIKE LIPASE/ACYLHYDROLASE, PUTATIVE (AFU_ORTHOLOGUE AFUA_2G00820)-RELATED"/>
    <property type="match status" value="1"/>
</dbReference>
<dbReference type="Gene3D" id="3.40.50.1110">
    <property type="entry name" value="SGNH hydrolase"/>
    <property type="match status" value="1"/>
</dbReference>
<dbReference type="EMBL" id="JAMTCK010000003">
    <property type="protein sequence ID" value="MCP2164736.1"/>
    <property type="molecule type" value="Genomic_DNA"/>
</dbReference>
<feature type="domain" description="SGNH hydrolase-type esterase" evidence="1">
    <location>
        <begin position="9"/>
        <end position="181"/>
    </location>
</feature>
<comment type="caution">
    <text evidence="2">The sequence shown here is derived from an EMBL/GenBank/DDBJ whole genome shotgun (WGS) entry which is preliminary data.</text>
</comment>
<evidence type="ECO:0000313" key="3">
    <source>
        <dbReference type="Proteomes" id="UP001206128"/>
    </source>
</evidence>
<dbReference type="SUPFAM" id="SSF52266">
    <property type="entry name" value="SGNH hydrolase"/>
    <property type="match status" value="1"/>
</dbReference>
<evidence type="ECO:0000313" key="2">
    <source>
        <dbReference type="EMBL" id="MCP2164736.1"/>
    </source>
</evidence>
<dbReference type="PANTHER" id="PTHR43784:SF2">
    <property type="entry name" value="GDSL-LIKE LIPASE_ACYLHYDROLASE, PUTATIVE (AFU_ORTHOLOGUE AFUA_2G00820)-RELATED"/>
    <property type="match status" value="1"/>
</dbReference>
<organism evidence="2 3">
    <name type="scientific">Goodfellowiella coeruleoviolacea</name>
    <dbReference type="NCBI Taxonomy" id="334858"/>
    <lineage>
        <taxon>Bacteria</taxon>
        <taxon>Bacillati</taxon>
        <taxon>Actinomycetota</taxon>
        <taxon>Actinomycetes</taxon>
        <taxon>Pseudonocardiales</taxon>
        <taxon>Pseudonocardiaceae</taxon>
        <taxon>Goodfellowiella</taxon>
    </lineage>
</organism>
<dbReference type="RefSeq" id="WP_253768730.1">
    <property type="nucleotide sequence ID" value="NZ_JAMTCK010000003.1"/>
</dbReference>
<dbReference type="InterPro" id="IPR053140">
    <property type="entry name" value="GDSL_Rv0518-like"/>
</dbReference>
<sequence length="252" mass="27968">MHRWKTFVAIGDSFTEGLDDPAPDGSYRGWADRLAAMLAEGNPDFRYANTAVRGKLLHQIVQDQVPQAVAARPDLVAFSGGGNDILRPGGDPDALADLYERGVRELRAAGCEVLVFTGFDTKGTPVMSSLRGRVATYNSHLRAIADRYSCPVVDLWSMTVLRDSRAWSEDRLHLSPEGHQRVALRVADVLGLPSGRGWDAPWPQVEQPDWVSLRRADLKWAREHLVPWLGRRLRGESSGDGRQAKRPDLLPL</sequence>
<name>A0AAE3KE02_9PSEU</name>